<name>I8T5W1_9GAMM</name>
<dbReference type="OrthoDB" id="9801622at2"/>
<protein>
    <submittedName>
        <fullName evidence="2">Uncharacterized protein</fullName>
    </submittedName>
</protein>
<keyword evidence="3" id="KW-1185">Reference proteome</keyword>
<feature type="transmembrane region" description="Helical" evidence="1">
    <location>
        <begin position="43"/>
        <end position="62"/>
    </location>
</feature>
<feature type="transmembrane region" description="Helical" evidence="1">
    <location>
        <begin position="112"/>
        <end position="133"/>
    </location>
</feature>
<keyword evidence="1" id="KW-0812">Transmembrane</keyword>
<dbReference type="RefSeq" id="WP_007185641.1">
    <property type="nucleotide sequence ID" value="NZ_AKGD01000002.1"/>
</dbReference>
<evidence type="ECO:0000313" key="3">
    <source>
        <dbReference type="Proteomes" id="UP000003704"/>
    </source>
</evidence>
<sequence length="226" mass="24953">MDSALRFRNILIAEIIYIVLLVPFPWLLTKHEMQWVFSEEGPFEVLSAVFWAALGLLCLMTAKQAPRRLIPCGIAAFVGCARELDLHTAITGVSIFKSHYYLKTPAPVAEKLLVGLLALAILAVLVDVVLAGVRALRQGALRQDWMLTAALAFVTTAATKVLDKLQSFVHDFTGHWLPQIYGLIINALEEGVEMSLPLLFIVALVQYRRGATSASTAYSTPAFDRR</sequence>
<organism evidence="2 3">
    <name type="scientific">Hydrocarboniphaga effusa AP103</name>
    <dbReference type="NCBI Taxonomy" id="1172194"/>
    <lineage>
        <taxon>Bacteria</taxon>
        <taxon>Pseudomonadati</taxon>
        <taxon>Pseudomonadota</taxon>
        <taxon>Gammaproteobacteria</taxon>
        <taxon>Nevskiales</taxon>
        <taxon>Nevskiaceae</taxon>
        <taxon>Hydrocarboniphaga</taxon>
    </lineage>
</organism>
<dbReference type="EMBL" id="AKGD01000002">
    <property type="protein sequence ID" value="EIT69118.1"/>
    <property type="molecule type" value="Genomic_DNA"/>
</dbReference>
<comment type="caution">
    <text evidence="2">The sequence shown here is derived from an EMBL/GenBank/DDBJ whole genome shotgun (WGS) entry which is preliminary data.</text>
</comment>
<gene>
    <name evidence="2" type="ORF">WQQ_27000</name>
</gene>
<evidence type="ECO:0000313" key="2">
    <source>
        <dbReference type="EMBL" id="EIT69118.1"/>
    </source>
</evidence>
<proteinExistence type="predicted"/>
<keyword evidence="1" id="KW-0472">Membrane</keyword>
<dbReference type="STRING" id="1172194.WQQ_27000"/>
<reference evidence="2 3" key="1">
    <citation type="journal article" date="2012" name="J. Bacteriol.">
        <title>Genome Sequence of n-Alkane-Degrading Hydrocarboniphaga effusa Strain AP103T (ATCC BAA-332T).</title>
        <authorList>
            <person name="Chang H.K."/>
            <person name="Zylstra G.J."/>
            <person name="Chae J.C."/>
        </authorList>
    </citation>
    <scope>NUCLEOTIDE SEQUENCE [LARGE SCALE GENOMIC DNA]</scope>
    <source>
        <strain evidence="2 3">AP103</strain>
    </source>
</reference>
<dbReference type="AlphaFoldDB" id="I8T5W1"/>
<accession>I8T5W1</accession>
<keyword evidence="1" id="KW-1133">Transmembrane helix</keyword>
<feature type="transmembrane region" description="Helical" evidence="1">
    <location>
        <begin position="7"/>
        <end position="28"/>
    </location>
</feature>
<dbReference type="Proteomes" id="UP000003704">
    <property type="component" value="Unassembled WGS sequence"/>
</dbReference>
<evidence type="ECO:0000256" key="1">
    <source>
        <dbReference type="SAM" id="Phobius"/>
    </source>
</evidence>